<feature type="chain" id="PRO_5047054748" description="Aminopeptidase N" evidence="15">
    <location>
        <begin position="25"/>
        <end position="484"/>
    </location>
</feature>
<dbReference type="Gene3D" id="2.60.40.1730">
    <property type="entry name" value="tricorn interacting facor f3 domain"/>
    <property type="match status" value="1"/>
</dbReference>
<evidence type="ECO:0000259" key="16">
    <source>
        <dbReference type="Pfam" id="PF01433"/>
    </source>
</evidence>
<keyword evidence="11" id="KW-0482">Metalloprotease</keyword>
<evidence type="ECO:0000256" key="8">
    <source>
        <dbReference type="ARBA" id="ARBA00022723"/>
    </source>
</evidence>
<evidence type="ECO:0000256" key="3">
    <source>
        <dbReference type="ARBA" id="ARBA00010136"/>
    </source>
</evidence>
<dbReference type="Pfam" id="PF17900">
    <property type="entry name" value="Peptidase_M1_N"/>
    <property type="match status" value="1"/>
</dbReference>
<dbReference type="PANTHER" id="PTHR11533:SF174">
    <property type="entry name" value="PUROMYCIN-SENSITIVE AMINOPEPTIDASE-RELATED"/>
    <property type="match status" value="1"/>
</dbReference>
<keyword evidence="9" id="KW-0378">Hydrolase</keyword>
<evidence type="ECO:0000256" key="7">
    <source>
        <dbReference type="ARBA" id="ARBA00022670"/>
    </source>
</evidence>
<dbReference type="InterPro" id="IPR050344">
    <property type="entry name" value="Peptidase_M1_aminopeptidases"/>
</dbReference>
<evidence type="ECO:0000313" key="18">
    <source>
        <dbReference type="EMBL" id="MBZ5737974.1"/>
    </source>
</evidence>
<proteinExistence type="inferred from homology"/>
<reference evidence="18 19" key="1">
    <citation type="submission" date="2021-09" db="EMBL/GenBank/DDBJ databases">
        <title>Whole genome sequence of Nocardioides sp. GBK3QG-3.</title>
        <authorList>
            <person name="Tuo L."/>
        </authorList>
    </citation>
    <scope>NUCLEOTIDE SEQUENCE [LARGE SCALE GENOMIC DNA]</scope>
    <source>
        <strain evidence="18 19">GBK3QG-3</strain>
    </source>
</reference>
<comment type="catalytic activity">
    <reaction evidence="1">
        <text>Release of an N-terminal amino acid, Xaa-|-Yaa- from a peptide, amide or arylamide. Xaa is preferably Ala, but may be most amino acids including Pro (slow action). When a terminal hydrophobic residue is followed by a prolyl residue, the two may be released as an intact Xaa-Pro dipeptide.</text>
        <dbReference type="EC" id="3.4.11.2"/>
    </reaction>
</comment>
<protein>
    <recommendedName>
        <fullName evidence="5">Aminopeptidase N</fullName>
        <ecNumber evidence="4">3.4.11.2</ecNumber>
    </recommendedName>
    <alternativeName>
        <fullName evidence="12">Alanine aminopeptidase</fullName>
    </alternativeName>
    <alternativeName>
        <fullName evidence="13">Lysyl aminopeptidase</fullName>
    </alternativeName>
</protein>
<comment type="similarity">
    <text evidence="3">Belongs to the peptidase M1 family.</text>
</comment>
<keyword evidence="7" id="KW-0645">Protease</keyword>
<evidence type="ECO:0000313" key="19">
    <source>
        <dbReference type="Proteomes" id="UP000780875"/>
    </source>
</evidence>
<evidence type="ECO:0000259" key="17">
    <source>
        <dbReference type="Pfam" id="PF17900"/>
    </source>
</evidence>
<dbReference type="PROSITE" id="PS51257">
    <property type="entry name" value="PROKAR_LIPOPROTEIN"/>
    <property type="match status" value="1"/>
</dbReference>
<keyword evidence="19" id="KW-1185">Reference proteome</keyword>
<keyword evidence="8" id="KW-0479">Metal-binding</keyword>
<evidence type="ECO:0000256" key="5">
    <source>
        <dbReference type="ARBA" id="ARBA00015611"/>
    </source>
</evidence>
<evidence type="ECO:0000256" key="1">
    <source>
        <dbReference type="ARBA" id="ARBA00000098"/>
    </source>
</evidence>
<feature type="region of interest" description="Disordered" evidence="14">
    <location>
        <begin position="20"/>
        <end position="46"/>
    </location>
</feature>
<feature type="signal peptide" evidence="15">
    <location>
        <begin position="1"/>
        <end position="24"/>
    </location>
</feature>
<dbReference type="InterPro" id="IPR027268">
    <property type="entry name" value="Peptidase_M4/M1_CTD_sf"/>
</dbReference>
<dbReference type="RefSeq" id="WP_224122349.1">
    <property type="nucleotide sequence ID" value="NZ_JAIQZJ010000003.1"/>
</dbReference>
<comment type="caution">
    <text evidence="18">The sequence shown here is derived from an EMBL/GenBank/DDBJ whole genome shotgun (WGS) entry which is preliminary data.</text>
</comment>
<evidence type="ECO:0000256" key="2">
    <source>
        <dbReference type="ARBA" id="ARBA00001947"/>
    </source>
</evidence>
<evidence type="ECO:0000256" key="13">
    <source>
        <dbReference type="ARBA" id="ARBA00031533"/>
    </source>
</evidence>
<dbReference type="Pfam" id="PF01433">
    <property type="entry name" value="Peptidase_M1"/>
    <property type="match status" value="1"/>
</dbReference>
<dbReference type="InterPro" id="IPR014782">
    <property type="entry name" value="Peptidase_M1_dom"/>
</dbReference>
<evidence type="ECO:0000256" key="14">
    <source>
        <dbReference type="SAM" id="MobiDB-lite"/>
    </source>
</evidence>
<evidence type="ECO:0000256" key="11">
    <source>
        <dbReference type="ARBA" id="ARBA00023049"/>
    </source>
</evidence>
<sequence>MRATLALILALGVLVTGCTGSESAEPTPTPSGSATIPDPTPLDSRSVPVEDRVYPEYGDPVVDALTYALHLDWSPTTRTLRAREVLDFRATDDAPVVHLALGEPLTVERARLDGRPVEVAHDGTDLVVRQRVRGGQSYRLALTYAGRPRPADAPTQRSDIDGLGWTTTADGEVWTMQEPYGAFTWYAVNDQPSDKARYQIEITAPRPMVGVANGSLGLRTTKHGETTTSWDAAAPMSSYLVTVAIGDLRETEDRSESGVPLTYWTPAGRPGLVDRLRETPDALAWLEDRLGPFPFSSLGILVVDSRSGMETQTMITLGDTAYATSPDVLVHEIAHQWYGDLVTPTDWRDVWMNEGMAMYLQAVWAAHDDPDVLRSTLAQWASDDQDLRDDAGPPADYDPDSFGATNVYTIPARMWDALRQRVGDDEFWRLVRAWPVTHAYGNAGYDDITAWWSKQTGEDLSGFFHDWLLGETTPGSDASASAVG</sequence>
<evidence type="ECO:0000256" key="15">
    <source>
        <dbReference type="SAM" id="SignalP"/>
    </source>
</evidence>
<accession>A0ABS7UAH0</accession>
<dbReference type="Proteomes" id="UP000780875">
    <property type="component" value="Unassembled WGS sequence"/>
</dbReference>
<dbReference type="EMBL" id="JAIQZJ010000003">
    <property type="protein sequence ID" value="MBZ5737974.1"/>
    <property type="molecule type" value="Genomic_DNA"/>
</dbReference>
<evidence type="ECO:0000256" key="6">
    <source>
        <dbReference type="ARBA" id="ARBA00022438"/>
    </source>
</evidence>
<evidence type="ECO:0000256" key="4">
    <source>
        <dbReference type="ARBA" id="ARBA00012564"/>
    </source>
</evidence>
<gene>
    <name evidence="18" type="ORF">K8U61_07360</name>
</gene>
<dbReference type="SUPFAM" id="SSF55486">
    <property type="entry name" value="Metalloproteases ('zincins'), catalytic domain"/>
    <property type="match status" value="1"/>
</dbReference>
<comment type="cofactor">
    <cofactor evidence="2">
        <name>Zn(2+)</name>
        <dbReference type="ChEBI" id="CHEBI:29105"/>
    </cofactor>
</comment>
<dbReference type="InterPro" id="IPR045357">
    <property type="entry name" value="Aminopeptidase_N-like_N"/>
</dbReference>
<dbReference type="InterPro" id="IPR042097">
    <property type="entry name" value="Aminopeptidase_N-like_N_sf"/>
</dbReference>
<dbReference type="CDD" id="cd09603">
    <property type="entry name" value="M1_APN_like"/>
    <property type="match status" value="1"/>
</dbReference>
<dbReference type="EC" id="3.4.11.2" evidence="4"/>
<dbReference type="InterPro" id="IPR001930">
    <property type="entry name" value="Peptidase_M1"/>
</dbReference>
<evidence type="ECO:0000256" key="10">
    <source>
        <dbReference type="ARBA" id="ARBA00022833"/>
    </source>
</evidence>
<name>A0ABS7UAH0_9ACTN</name>
<feature type="domain" description="Aminopeptidase N-like N-terminal" evidence="17">
    <location>
        <begin position="135"/>
        <end position="240"/>
    </location>
</feature>
<keyword evidence="15" id="KW-0732">Signal</keyword>
<dbReference type="SUPFAM" id="SSF63737">
    <property type="entry name" value="Leukotriene A4 hydrolase N-terminal domain"/>
    <property type="match status" value="1"/>
</dbReference>
<dbReference type="Gene3D" id="1.10.390.10">
    <property type="entry name" value="Neutral Protease Domain 2"/>
    <property type="match status" value="1"/>
</dbReference>
<dbReference type="PRINTS" id="PR00756">
    <property type="entry name" value="ALADIPTASE"/>
</dbReference>
<keyword evidence="6" id="KW-0031">Aminopeptidase</keyword>
<keyword evidence="10" id="KW-0862">Zinc</keyword>
<organism evidence="18 19">
    <name type="scientific">Nocardioides mangrovi</name>
    <dbReference type="NCBI Taxonomy" id="2874580"/>
    <lineage>
        <taxon>Bacteria</taxon>
        <taxon>Bacillati</taxon>
        <taxon>Actinomycetota</taxon>
        <taxon>Actinomycetes</taxon>
        <taxon>Propionibacteriales</taxon>
        <taxon>Nocardioidaceae</taxon>
        <taxon>Nocardioides</taxon>
    </lineage>
</organism>
<evidence type="ECO:0000256" key="9">
    <source>
        <dbReference type="ARBA" id="ARBA00022801"/>
    </source>
</evidence>
<evidence type="ECO:0000256" key="12">
    <source>
        <dbReference type="ARBA" id="ARBA00029811"/>
    </source>
</evidence>
<dbReference type="PANTHER" id="PTHR11533">
    <property type="entry name" value="PROTEASE M1 ZINC METALLOPROTEASE"/>
    <property type="match status" value="1"/>
</dbReference>
<feature type="compositionally biased region" description="Polar residues" evidence="14">
    <location>
        <begin position="20"/>
        <end position="34"/>
    </location>
</feature>
<feature type="domain" description="Peptidase M1 membrane alanine aminopeptidase" evidence="16">
    <location>
        <begin position="283"/>
        <end position="467"/>
    </location>
</feature>